<evidence type="ECO:0000313" key="2">
    <source>
        <dbReference type="Proteomes" id="UP001623290"/>
    </source>
</evidence>
<sequence>MICDLQRSRKVHVIEGQQVATQDVVVLLVYQPKGILASTYWQLDWLAKQGLSVVLVSNTKISDADKAKLSPLTRLIVERPNIGYDFGGYREGVLQVLDRKMAPRNLYVMNDSMWFPLSEDSDVIDQSRAAPEDVWGLFVDLDWRHRKAGNHHRTHVQSYFFRFSQKVVQDPRFDRYWRKMSIVNDKRLVIKMRELKLANHFADLGFSVGGLHSWAEVRDFLINLDDEEMMDAILRLQCSVKRHDARIIQPLLERGDMTALQIRDALSDKIEATNLFVFSTALHPYVMRSLGFPFLKKQRVAEMIGARAKILELGLEAEFPPAIRDEVAVWDKN</sequence>
<proteinExistence type="predicted"/>
<organism evidence="1 2">
    <name type="scientific">Thioclava litoralis</name>
    <dbReference type="NCBI Taxonomy" id="3076557"/>
    <lineage>
        <taxon>Bacteria</taxon>
        <taxon>Pseudomonadati</taxon>
        <taxon>Pseudomonadota</taxon>
        <taxon>Alphaproteobacteria</taxon>
        <taxon>Rhodobacterales</taxon>
        <taxon>Paracoccaceae</taxon>
        <taxon>Thioclava</taxon>
    </lineage>
</organism>
<dbReference type="Pfam" id="PF05045">
    <property type="entry name" value="RgpF"/>
    <property type="match status" value="1"/>
</dbReference>
<dbReference type="Proteomes" id="UP001623290">
    <property type="component" value="Chromosome"/>
</dbReference>
<dbReference type="InterPro" id="IPR007739">
    <property type="entry name" value="RgpF"/>
</dbReference>
<dbReference type="RefSeq" id="WP_406720170.1">
    <property type="nucleotide sequence ID" value="NZ_CP135443.1"/>
</dbReference>
<protein>
    <submittedName>
        <fullName evidence="1">Rhamnan synthesis F family protein</fullName>
    </submittedName>
</protein>
<name>A0ABZ1DVT5_9RHOB</name>
<evidence type="ECO:0000313" key="1">
    <source>
        <dbReference type="EMBL" id="WRY32500.1"/>
    </source>
</evidence>
<keyword evidence="2" id="KW-1185">Reference proteome</keyword>
<reference evidence="1 2" key="1">
    <citation type="submission" date="2023-09" db="EMBL/GenBank/DDBJ databases">
        <title>Thioclava shenzhenensis sp. nov., a multidrug resistant bacteria-antagonizing species isolated from coastal seawater.</title>
        <authorList>
            <person name="Long M."/>
        </authorList>
    </citation>
    <scope>NUCLEOTIDE SEQUENCE [LARGE SCALE GENOMIC DNA]</scope>
    <source>
        <strain evidence="1 2">FTW29</strain>
    </source>
</reference>
<accession>A0ABZ1DVT5</accession>
<gene>
    <name evidence="1" type="ORF">RPE78_07170</name>
</gene>
<dbReference type="EMBL" id="CP135443">
    <property type="protein sequence ID" value="WRY32500.1"/>
    <property type="molecule type" value="Genomic_DNA"/>
</dbReference>